<dbReference type="PANTHER" id="PTHR42749">
    <property type="entry name" value="CELL SHAPE-DETERMINING PROTEIN MREB"/>
    <property type="match status" value="1"/>
</dbReference>
<dbReference type="GO" id="GO:0005737">
    <property type="term" value="C:cytoplasm"/>
    <property type="evidence" value="ECO:0007669"/>
    <property type="project" value="UniProtKB-SubCell"/>
</dbReference>
<dbReference type="Pfam" id="PF06723">
    <property type="entry name" value="MreB_Mbl"/>
    <property type="match status" value="1"/>
</dbReference>
<comment type="subcellular location">
    <subcellularLocation>
        <location evidence="6">Cytoplasm</location>
    </subcellularLocation>
    <text evidence="6">Membrane-associated.</text>
</comment>
<dbReference type="InterPro" id="IPR056546">
    <property type="entry name" value="MreB_MamK-like"/>
</dbReference>
<dbReference type="RefSeq" id="WP_014259799.1">
    <property type="nucleotide sequence ID" value="NC_016629.1"/>
</dbReference>
<proteinExistence type="inferred from homology"/>
<dbReference type="eggNOG" id="COG1077">
    <property type="taxonomic scope" value="Bacteria"/>
</dbReference>
<dbReference type="GO" id="GO:0000902">
    <property type="term" value="P:cell morphogenesis"/>
    <property type="evidence" value="ECO:0007669"/>
    <property type="project" value="InterPro"/>
</dbReference>
<dbReference type="Proteomes" id="UP000007844">
    <property type="component" value="Chromosome"/>
</dbReference>
<evidence type="ECO:0000313" key="7">
    <source>
        <dbReference type="EMBL" id="EGJ50036.1"/>
    </source>
</evidence>
<dbReference type="Gene3D" id="3.30.420.40">
    <property type="match status" value="3"/>
</dbReference>
<comment type="caution">
    <text evidence="6">Lacks conserved residue(s) required for the propagation of feature annotation.</text>
</comment>
<evidence type="ECO:0000256" key="4">
    <source>
        <dbReference type="ARBA" id="ARBA00022960"/>
    </source>
</evidence>
<keyword evidence="1 6" id="KW-0963">Cytoplasm</keyword>
<evidence type="ECO:0000256" key="2">
    <source>
        <dbReference type="ARBA" id="ARBA00022741"/>
    </source>
</evidence>
<dbReference type="PRINTS" id="PR01652">
    <property type="entry name" value="SHAPEPROTEIN"/>
</dbReference>
<keyword evidence="8" id="KW-1185">Reference proteome</keyword>
<organism evidence="7 8">
    <name type="scientific">Desulfocurvibacter africanus subsp. africanus str. Walvis Bay</name>
    <dbReference type="NCBI Taxonomy" id="690850"/>
    <lineage>
        <taxon>Bacteria</taxon>
        <taxon>Pseudomonadati</taxon>
        <taxon>Thermodesulfobacteriota</taxon>
        <taxon>Desulfovibrionia</taxon>
        <taxon>Desulfovibrionales</taxon>
        <taxon>Desulfovibrionaceae</taxon>
        <taxon>Desulfocurvibacter</taxon>
    </lineage>
</organism>
<dbReference type="CDD" id="cd10225">
    <property type="entry name" value="ASKHA_NBD_MreB-like"/>
    <property type="match status" value="1"/>
</dbReference>
<reference evidence="7 8" key="1">
    <citation type="journal article" date="2011" name="J. Bacteriol.">
        <title>Genome sequence of the mercury-methylating and pleomorphic Desulfovibrio africanus Strain Walvis Bay.</title>
        <authorList>
            <person name="Brown S.D."/>
            <person name="Wall J.D."/>
            <person name="Kucken A.M."/>
            <person name="Gilmour C.C."/>
            <person name="Podar M."/>
            <person name="Brandt C.C."/>
            <person name="Teshima H."/>
            <person name="Detter J.C."/>
            <person name="Han C.S."/>
            <person name="Land M.L."/>
            <person name="Lucas S."/>
            <person name="Han J."/>
            <person name="Pennacchio L."/>
            <person name="Nolan M."/>
            <person name="Pitluck S."/>
            <person name="Woyke T."/>
            <person name="Goodwin L."/>
            <person name="Palumbo A.V."/>
            <person name="Elias D.A."/>
        </authorList>
    </citation>
    <scope>NUCLEOTIDE SEQUENCE [LARGE SCALE GENOMIC DNA]</scope>
    <source>
        <strain evidence="7 8">Walvis Bay</strain>
    </source>
</reference>
<dbReference type="SUPFAM" id="SSF53067">
    <property type="entry name" value="Actin-like ATPase domain"/>
    <property type="match status" value="2"/>
</dbReference>
<keyword evidence="2 6" id="KW-0547">Nucleotide-binding</keyword>
<dbReference type="HAMAP" id="MF_02207">
    <property type="entry name" value="MreB"/>
    <property type="match status" value="1"/>
</dbReference>
<name>F3Z1K5_DESAF</name>
<feature type="binding site" evidence="6">
    <location>
        <begin position="294"/>
        <end position="297"/>
    </location>
    <ligand>
        <name>ATP</name>
        <dbReference type="ChEBI" id="CHEBI:30616"/>
    </ligand>
</feature>
<dbReference type="EMBL" id="CP003221">
    <property type="protein sequence ID" value="EGJ50036.1"/>
    <property type="molecule type" value="Genomic_DNA"/>
</dbReference>
<evidence type="ECO:0000256" key="1">
    <source>
        <dbReference type="ARBA" id="ARBA00022490"/>
    </source>
</evidence>
<keyword evidence="4 6" id="KW-0133">Cell shape</keyword>
<dbReference type="HOGENOM" id="CLU_052037_0_0_7"/>
<evidence type="ECO:0000256" key="5">
    <source>
        <dbReference type="ARBA" id="ARBA00023458"/>
    </source>
</evidence>
<comment type="subunit">
    <text evidence="6">Forms polymers.</text>
</comment>
<evidence type="ECO:0000256" key="6">
    <source>
        <dbReference type="HAMAP-Rule" id="MF_02207"/>
    </source>
</evidence>
<sequence length="337" mass="36439">MRNVLQRMRCVMDKDIGIDLGTKNISVYVKGRGLVFHEPTVVAIKRGNGKVLALGGAAKRMLGRSSRDVQVVNPMREGVIADLSATEAIFRHMFEQVLGYGSYRRSKVMICAPIGSTHLERRALRNAVQSVGARSMDMLDEPMAAALGAKLPVAEPVASMIVDIGGGITEAAIISLGGIVNHTSMRCGGEKMDEAIQSHVRRRHNMLISRGEAEEAKIHAGKAHPDLEDMVVTVRGRNLATGLPDAVKVTSAEIHEAIREQVSAIERIAHEALERCPAELAGDLMTSGINLTGGGSLLRGMDDYLREKLGIPVRVMDDPLRSIVRGLGYVLESPREA</sequence>
<accession>F3Z1K5</accession>
<comment type="similarity">
    <text evidence="5 6">Belongs to the FtsA/MreB family.</text>
</comment>
<dbReference type="GO" id="GO:0008360">
    <property type="term" value="P:regulation of cell shape"/>
    <property type="evidence" value="ECO:0007669"/>
    <property type="project" value="UniProtKB-UniRule"/>
</dbReference>
<protein>
    <recommendedName>
        <fullName evidence="6">Cell shape-determining protein MreB</fullName>
    </recommendedName>
</protein>
<gene>
    <name evidence="6" type="primary">mreB</name>
    <name evidence="7" type="ORF">Desaf_1700</name>
</gene>
<dbReference type="InterPro" id="IPR004753">
    <property type="entry name" value="MreB"/>
</dbReference>
<dbReference type="PANTHER" id="PTHR42749:SF1">
    <property type="entry name" value="CELL SHAPE-DETERMINING PROTEIN MREB"/>
    <property type="match status" value="1"/>
</dbReference>
<keyword evidence="3 6" id="KW-0067">ATP-binding</keyword>
<dbReference type="STRING" id="690850.Desaf_1700"/>
<dbReference type="GO" id="GO:0005524">
    <property type="term" value="F:ATP binding"/>
    <property type="evidence" value="ECO:0007669"/>
    <property type="project" value="UniProtKB-KW"/>
</dbReference>
<evidence type="ECO:0000313" key="8">
    <source>
        <dbReference type="Proteomes" id="UP000007844"/>
    </source>
</evidence>
<evidence type="ECO:0000256" key="3">
    <source>
        <dbReference type="ARBA" id="ARBA00022840"/>
    </source>
</evidence>
<dbReference type="AlphaFoldDB" id="F3Z1K5"/>
<dbReference type="NCBIfam" id="NF010539">
    <property type="entry name" value="PRK13927.1"/>
    <property type="match status" value="1"/>
</dbReference>
<dbReference type="InterPro" id="IPR043129">
    <property type="entry name" value="ATPase_NBD"/>
</dbReference>
<comment type="function">
    <text evidence="6">Forms membrane-associated dynamic filaments that are essential for cell shape determination. Acts by regulating cell wall synthesis and cell elongation, and thus cell shape. A feedback loop between cell geometry and MreB localization may maintain elongated cell shape by targeting cell wall growth to regions of negative cell wall curvature.</text>
</comment>
<dbReference type="KEGG" id="daf:Desaf_1700"/>